<name>A0A915L3H7_ROMCU</name>
<protein>
    <submittedName>
        <fullName evidence="2">Peptidase A2 domain-containing protein</fullName>
    </submittedName>
</protein>
<evidence type="ECO:0000313" key="2">
    <source>
        <dbReference type="WBParaSite" id="nRc.2.0.1.t45296-RA"/>
    </source>
</evidence>
<proteinExistence type="predicted"/>
<reference evidence="2" key="1">
    <citation type="submission" date="2022-11" db="UniProtKB">
        <authorList>
            <consortium name="WormBaseParasite"/>
        </authorList>
    </citation>
    <scope>IDENTIFICATION</scope>
</reference>
<organism evidence="1 2">
    <name type="scientific">Romanomermis culicivorax</name>
    <name type="common">Nematode worm</name>
    <dbReference type="NCBI Taxonomy" id="13658"/>
    <lineage>
        <taxon>Eukaryota</taxon>
        <taxon>Metazoa</taxon>
        <taxon>Ecdysozoa</taxon>
        <taxon>Nematoda</taxon>
        <taxon>Enoplea</taxon>
        <taxon>Dorylaimia</taxon>
        <taxon>Mermithida</taxon>
        <taxon>Mermithoidea</taxon>
        <taxon>Mermithidae</taxon>
        <taxon>Romanomermis</taxon>
    </lineage>
</organism>
<evidence type="ECO:0000313" key="1">
    <source>
        <dbReference type="Proteomes" id="UP000887565"/>
    </source>
</evidence>
<accession>A0A915L3H7</accession>
<dbReference type="AlphaFoldDB" id="A0A915L3H7"/>
<dbReference type="WBParaSite" id="nRc.2.0.1.t45296-RA">
    <property type="protein sequence ID" value="nRc.2.0.1.t45296-RA"/>
    <property type="gene ID" value="nRc.2.0.1.g45296"/>
</dbReference>
<sequence>MDTGAQCSVLSSRLVKCAFDKQSHQLPICGKIKFAGGAVVNAHSTVVLTMESAFGEHMIKCVILDDDGNDQ</sequence>
<keyword evidence="1" id="KW-1185">Reference proteome</keyword>
<dbReference type="Proteomes" id="UP000887565">
    <property type="component" value="Unplaced"/>
</dbReference>